<protein>
    <submittedName>
        <fullName evidence="1">Uncharacterized protein</fullName>
    </submittedName>
</protein>
<accession>A0A0F9TE24</accession>
<gene>
    <name evidence="1" type="ORF">LCGC14_0359780</name>
</gene>
<dbReference type="EMBL" id="LAZR01000278">
    <property type="protein sequence ID" value="KKN77419.1"/>
    <property type="molecule type" value="Genomic_DNA"/>
</dbReference>
<organism evidence="1">
    <name type="scientific">marine sediment metagenome</name>
    <dbReference type="NCBI Taxonomy" id="412755"/>
    <lineage>
        <taxon>unclassified sequences</taxon>
        <taxon>metagenomes</taxon>
        <taxon>ecological metagenomes</taxon>
    </lineage>
</organism>
<reference evidence="1" key="1">
    <citation type="journal article" date="2015" name="Nature">
        <title>Complex archaea that bridge the gap between prokaryotes and eukaryotes.</title>
        <authorList>
            <person name="Spang A."/>
            <person name="Saw J.H."/>
            <person name="Jorgensen S.L."/>
            <person name="Zaremba-Niedzwiedzka K."/>
            <person name="Martijn J."/>
            <person name="Lind A.E."/>
            <person name="van Eijk R."/>
            <person name="Schleper C."/>
            <person name="Guy L."/>
            <person name="Ettema T.J."/>
        </authorList>
    </citation>
    <scope>NUCLEOTIDE SEQUENCE</scope>
</reference>
<evidence type="ECO:0000313" key="1">
    <source>
        <dbReference type="EMBL" id="KKN77419.1"/>
    </source>
</evidence>
<dbReference type="AlphaFoldDB" id="A0A0F9TE24"/>
<comment type="caution">
    <text evidence="1">The sequence shown here is derived from an EMBL/GenBank/DDBJ whole genome shotgun (WGS) entry which is preliminary data.</text>
</comment>
<name>A0A0F9TE24_9ZZZZ</name>
<sequence>MGYASLIKDNNWNSIRWAINKLDTKLGSNSSPTFVEIALTGATDHGLLLGAGTDPLTSLAVAANGEIPIGSAGADPILAAITGGSGIDVTNGVGSITLDLGDLTTNWTIVTNSISLTNGDISLTNGGISLTNGGINIFGPILLNNNDLILGLGDIGLGTAPYPNSWTNAGVLTVSNSIGLDTITIDSTGYVDTDGKIDIQGVSFNNAATDAPDILTVVGADAISPAVRGSDILFIAGGGGLGSGGNIECKTKIGAGGVFGDVILAEDGGKVGIGTSSPDSAFHIKANFPGIVGNDYAGQIIIQNPANDVTSNVVITAYESDGDGNPDQQLWYLGSSSTGNSDIIFLNRRNAKLQLGTNDSYYLTILGNGNVGIGVIDPDAKLEVVGTLHISDAATFDSTLGAGAITGTSLTDGTATLSGGNLTGMGNITGSDVDISAGTGDYLSTGDINCATLTVGDGGITDYFSVSATGDGQFFGAGDLLVGNNMYFARSATASNVGIFFNQTSTRIEFRDTSANVLASFAYAVGGTINLNNFTVVGGLPTEVTPNVTKDMLAVFKDGSGSGNRRAGLFVMEVGGAGTISGPKIGLNAFAYTVDDSTIALTKTDAGGGLVGGRYAARVHGDGTVSLGGGVSAFAEILSGSPAEFTDAYCFQAEGIIEAGSGTGIVNAHAVWIRNGSGNIGTYTGLDIDDIDAGTTNNPIHQRGTTGINLFKAESRFGSSTAYEVIEIDGDTYWVGAGSGLPFGECHQTDDATFTVTMATQNVWVEVDAATTNISAIELNLVTFPDDHYLLCQVVGKYLVTYSFTAEINNVAGGDQHVESGIMVNGSIQTDKGIGHEQYAAINKQRNLQGHSIIDITSANDQISLAIQNTSSAGKILTIDHLNVTITQLGGT</sequence>
<proteinExistence type="predicted"/>